<evidence type="ECO:0000256" key="1">
    <source>
        <dbReference type="SAM" id="MobiDB-lite"/>
    </source>
</evidence>
<proteinExistence type="predicted"/>
<evidence type="ECO:0000313" key="2">
    <source>
        <dbReference type="EMBL" id="GAA0947952.1"/>
    </source>
</evidence>
<accession>A0ABN1QVB5</accession>
<evidence type="ECO:0000313" key="3">
    <source>
        <dbReference type="Proteomes" id="UP001501578"/>
    </source>
</evidence>
<sequence>MSGPGPAPDPALDRPLPEPAQRRPRCGEAHCPAPVGPRPVTVTWEFEADWWRRRFGKTPRVLRHTCLCQPVSYEELTSGGVYRIRRTIVANTGLLHYLSPQTTQRGADELWELIMHGTAI</sequence>
<keyword evidence="3" id="KW-1185">Reference proteome</keyword>
<feature type="region of interest" description="Disordered" evidence="1">
    <location>
        <begin position="1"/>
        <end position="32"/>
    </location>
</feature>
<protein>
    <submittedName>
        <fullName evidence="2">Uncharacterized protein</fullName>
    </submittedName>
</protein>
<gene>
    <name evidence="2" type="ORF">GCM10009560_64880</name>
</gene>
<reference evidence="2 3" key="1">
    <citation type="journal article" date="2019" name="Int. J. Syst. Evol. Microbiol.">
        <title>The Global Catalogue of Microorganisms (GCM) 10K type strain sequencing project: providing services to taxonomists for standard genome sequencing and annotation.</title>
        <authorList>
            <consortium name="The Broad Institute Genomics Platform"/>
            <consortium name="The Broad Institute Genome Sequencing Center for Infectious Disease"/>
            <person name="Wu L."/>
            <person name="Ma J."/>
        </authorList>
    </citation>
    <scope>NUCLEOTIDE SEQUENCE [LARGE SCALE GENOMIC DNA]</scope>
    <source>
        <strain evidence="2 3">JCM 11136</strain>
    </source>
</reference>
<dbReference type="EMBL" id="BAAAHQ010000041">
    <property type="protein sequence ID" value="GAA0947952.1"/>
    <property type="molecule type" value="Genomic_DNA"/>
</dbReference>
<organism evidence="2 3">
    <name type="scientific">Nonomuraea longicatena</name>
    <dbReference type="NCBI Taxonomy" id="83682"/>
    <lineage>
        <taxon>Bacteria</taxon>
        <taxon>Bacillati</taxon>
        <taxon>Actinomycetota</taxon>
        <taxon>Actinomycetes</taxon>
        <taxon>Streptosporangiales</taxon>
        <taxon>Streptosporangiaceae</taxon>
        <taxon>Nonomuraea</taxon>
    </lineage>
</organism>
<dbReference type="Proteomes" id="UP001501578">
    <property type="component" value="Unassembled WGS sequence"/>
</dbReference>
<name>A0ABN1QVB5_9ACTN</name>
<comment type="caution">
    <text evidence="2">The sequence shown here is derived from an EMBL/GenBank/DDBJ whole genome shotgun (WGS) entry which is preliminary data.</text>
</comment>